<dbReference type="Proteomes" id="UP000198287">
    <property type="component" value="Unassembled WGS sequence"/>
</dbReference>
<dbReference type="Pfam" id="PF05199">
    <property type="entry name" value="GMC_oxred_C"/>
    <property type="match status" value="1"/>
</dbReference>
<proteinExistence type="inferred from homology"/>
<gene>
    <name evidence="3" type="ORF">Fcan01_27482</name>
</gene>
<dbReference type="SUPFAM" id="SSF54373">
    <property type="entry name" value="FAD-linked reductases, C-terminal domain"/>
    <property type="match status" value="1"/>
</dbReference>
<evidence type="ECO:0000313" key="3">
    <source>
        <dbReference type="EMBL" id="OXA37831.1"/>
    </source>
</evidence>
<dbReference type="Gene3D" id="3.50.50.60">
    <property type="entry name" value="FAD/NAD(P)-binding domain"/>
    <property type="match status" value="1"/>
</dbReference>
<sequence>MEAEISAYQEANRTGFLTRLDVGPQAFITSSRARANNQADWPDYQIVFAQHGLIHDGTTRVPLALQIILNRAESVGEIGFNSTNYANGERSDVNLALIDFKLFTVLSDMEVMIEGIKLGLQVMENTTSFQAMDVAYTESIPEACRLVPYRSNQYWMCYVHQRGYSWLHIVGTCAMGLPGNPMTVVDYQYKVLGIAGLRAIDGSVMPRTTNANLNGGVILTAEKGAQAILAEYSDT</sequence>
<dbReference type="AlphaFoldDB" id="A0A226CZK0"/>
<dbReference type="InterPro" id="IPR012132">
    <property type="entry name" value="GMC_OxRdtase"/>
</dbReference>
<dbReference type="PANTHER" id="PTHR11552:SF227">
    <property type="entry name" value="GLUCOSE DEHYDROGENASE [FAD, QUINONE]-LIKE PROTEIN"/>
    <property type="match status" value="1"/>
</dbReference>
<accession>A0A226CZK0</accession>
<reference evidence="3 4" key="1">
    <citation type="submission" date="2015-12" db="EMBL/GenBank/DDBJ databases">
        <title>The genome of Folsomia candida.</title>
        <authorList>
            <person name="Faddeeva A."/>
            <person name="Derks M.F."/>
            <person name="Anvar Y."/>
            <person name="Smit S."/>
            <person name="Van Straalen N."/>
            <person name="Roelofs D."/>
        </authorList>
    </citation>
    <scope>NUCLEOTIDE SEQUENCE [LARGE SCALE GENOMIC DNA]</scope>
    <source>
        <strain evidence="3 4">VU population</strain>
        <tissue evidence="3">Whole body</tissue>
    </source>
</reference>
<dbReference type="GO" id="GO:0050660">
    <property type="term" value="F:flavin adenine dinucleotide binding"/>
    <property type="evidence" value="ECO:0007669"/>
    <property type="project" value="InterPro"/>
</dbReference>
<evidence type="ECO:0000313" key="4">
    <source>
        <dbReference type="Proteomes" id="UP000198287"/>
    </source>
</evidence>
<comment type="similarity">
    <text evidence="1">Belongs to the GMC oxidoreductase family.</text>
</comment>
<feature type="domain" description="Glucose-methanol-choline oxidoreductase C-terminal" evidence="2">
    <location>
        <begin position="94"/>
        <end position="219"/>
    </location>
</feature>
<keyword evidence="4" id="KW-1185">Reference proteome</keyword>
<evidence type="ECO:0000256" key="1">
    <source>
        <dbReference type="ARBA" id="ARBA00010790"/>
    </source>
</evidence>
<dbReference type="InterPro" id="IPR036188">
    <property type="entry name" value="FAD/NAD-bd_sf"/>
</dbReference>
<protein>
    <submittedName>
        <fullName evidence="3">Glucose dehydrogenase [FAD, quinone]</fullName>
    </submittedName>
</protein>
<dbReference type="OrthoDB" id="269227at2759"/>
<dbReference type="PANTHER" id="PTHR11552">
    <property type="entry name" value="GLUCOSE-METHANOL-CHOLINE GMC OXIDOREDUCTASE"/>
    <property type="match status" value="1"/>
</dbReference>
<dbReference type="STRING" id="158441.A0A226CZK0"/>
<evidence type="ECO:0000259" key="2">
    <source>
        <dbReference type="Pfam" id="PF05199"/>
    </source>
</evidence>
<dbReference type="SUPFAM" id="SSF51905">
    <property type="entry name" value="FAD/NAD(P)-binding domain"/>
    <property type="match status" value="1"/>
</dbReference>
<organism evidence="3 4">
    <name type="scientific">Folsomia candida</name>
    <name type="common">Springtail</name>
    <dbReference type="NCBI Taxonomy" id="158441"/>
    <lineage>
        <taxon>Eukaryota</taxon>
        <taxon>Metazoa</taxon>
        <taxon>Ecdysozoa</taxon>
        <taxon>Arthropoda</taxon>
        <taxon>Hexapoda</taxon>
        <taxon>Collembola</taxon>
        <taxon>Entomobryomorpha</taxon>
        <taxon>Isotomoidea</taxon>
        <taxon>Isotomidae</taxon>
        <taxon>Proisotominae</taxon>
        <taxon>Folsomia</taxon>
    </lineage>
</organism>
<dbReference type="InterPro" id="IPR007867">
    <property type="entry name" value="GMC_OxRtase_C"/>
</dbReference>
<dbReference type="GO" id="GO:0016614">
    <property type="term" value="F:oxidoreductase activity, acting on CH-OH group of donors"/>
    <property type="evidence" value="ECO:0007669"/>
    <property type="project" value="InterPro"/>
</dbReference>
<dbReference type="Gene3D" id="3.30.560.10">
    <property type="entry name" value="Glucose Oxidase, domain 3"/>
    <property type="match status" value="1"/>
</dbReference>
<name>A0A226CZK0_FOLCA</name>
<dbReference type="EMBL" id="LNIX01000052">
    <property type="protein sequence ID" value="OXA37831.1"/>
    <property type="molecule type" value="Genomic_DNA"/>
</dbReference>
<comment type="caution">
    <text evidence="3">The sequence shown here is derived from an EMBL/GenBank/DDBJ whole genome shotgun (WGS) entry which is preliminary data.</text>
</comment>